<evidence type="ECO:0000256" key="3">
    <source>
        <dbReference type="ARBA" id="ARBA00022723"/>
    </source>
</evidence>
<keyword evidence="6" id="KW-0482">Metalloprotease</keyword>
<dbReference type="Gene3D" id="2.70.70.10">
    <property type="entry name" value="Glucose Permease (Domain IIA)"/>
    <property type="match status" value="1"/>
</dbReference>
<dbReference type="Pfam" id="PF01551">
    <property type="entry name" value="Peptidase_M23"/>
    <property type="match status" value="1"/>
</dbReference>
<comment type="caution">
    <text evidence="11">The sequence shown here is derived from an EMBL/GenBank/DDBJ whole genome shotgun (WGS) entry which is preliminary data.</text>
</comment>
<dbReference type="PANTHER" id="PTHR21666">
    <property type="entry name" value="PEPTIDASE-RELATED"/>
    <property type="match status" value="1"/>
</dbReference>
<dbReference type="FunFam" id="2.70.70.10:FF:000006">
    <property type="entry name" value="M23 family peptidase"/>
    <property type="match status" value="1"/>
</dbReference>
<evidence type="ECO:0000259" key="10">
    <source>
        <dbReference type="Pfam" id="PF01551"/>
    </source>
</evidence>
<feature type="region of interest" description="Disordered" evidence="8">
    <location>
        <begin position="173"/>
        <end position="215"/>
    </location>
</feature>
<keyword evidence="12" id="KW-1185">Reference proteome</keyword>
<keyword evidence="7" id="KW-0175">Coiled coil</keyword>
<keyword evidence="9" id="KW-0812">Transmembrane</keyword>
<reference evidence="11 12" key="1">
    <citation type="submission" date="2018-04" db="EMBL/GenBank/DDBJ databases">
        <title>Genomic Encyclopedia of Archaeal and Bacterial Type Strains, Phase II (KMG-II): from individual species to whole genera.</title>
        <authorList>
            <person name="Goeker M."/>
        </authorList>
    </citation>
    <scope>NUCLEOTIDE SEQUENCE [LARGE SCALE GENOMIC DNA]</scope>
    <source>
        <strain evidence="11 12">DSM 23382</strain>
    </source>
</reference>
<dbReference type="CDD" id="cd12797">
    <property type="entry name" value="M23_peptidase"/>
    <property type="match status" value="1"/>
</dbReference>
<dbReference type="InterPro" id="IPR011055">
    <property type="entry name" value="Dup_hybrid_motif"/>
</dbReference>
<keyword evidence="9" id="KW-0472">Membrane</keyword>
<dbReference type="PANTHER" id="PTHR21666:SF288">
    <property type="entry name" value="CELL DIVISION PROTEIN YTFB"/>
    <property type="match status" value="1"/>
</dbReference>
<keyword evidence="4" id="KW-0378">Hydrolase</keyword>
<evidence type="ECO:0000256" key="9">
    <source>
        <dbReference type="SAM" id="Phobius"/>
    </source>
</evidence>
<evidence type="ECO:0000256" key="5">
    <source>
        <dbReference type="ARBA" id="ARBA00022833"/>
    </source>
</evidence>
<dbReference type="Proteomes" id="UP000244081">
    <property type="component" value="Unassembled WGS sequence"/>
</dbReference>
<dbReference type="GO" id="GO:0004222">
    <property type="term" value="F:metalloendopeptidase activity"/>
    <property type="evidence" value="ECO:0007669"/>
    <property type="project" value="TreeGrafter"/>
</dbReference>
<feature type="transmembrane region" description="Helical" evidence="9">
    <location>
        <begin position="35"/>
        <end position="59"/>
    </location>
</feature>
<dbReference type="AlphaFoldDB" id="A0A2T5V8K2"/>
<evidence type="ECO:0000313" key="12">
    <source>
        <dbReference type="Proteomes" id="UP000244081"/>
    </source>
</evidence>
<evidence type="ECO:0000256" key="8">
    <source>
        <dbReference type="SAM" id="MobiDB-lite"/>
    </source>
</evidence>
<dbReference type="SUPFAM" id="SSF51261">
    <property type="entry name" value="Duplicated hybrid motif"/>
    <property type="match status" value="1"/>
</dbReference>
<dbReference type="RefSeq" id="WP_107990385.1">
    <property type="nucleotide sequence ID" value="NZ_QAYG01000005.1"/>
</dbReference>
<feature type="domain" description="M23ase beta-sheet core" evidence="10">
    <location>
        <begin position="339"/>
        <end position="433"/>
    </location>
</feature>
<keyword evidence="5" id="KW-0862">Zinc</keyword>
<proteinExistence type="predicted"/>
<dbReference type="InterPro" id="IPR016047">
    <property type="entry name" value="M23ase_b-sheet_dom"/>
</dbReference>
<evidence type="ECO:0000256" key="1">
    <source>
        <dbReference type="ARBA" id="ARBA00001947"/>
    </source>
</evidence>
<dbReference type="EMBL" id="QAYG01000005">
    <property type="protein sequence ID" value="PTW60088.1"/>
    <property type="molecule type" value="Genomic_DNA"/>
</dbReference>
<keyword evidence="2" id="KW-0645">Protease</keyword>
<feature type="coiled-coil region" evidence="7">
    <location>
        <begin position="68"/>
        <end position="95"/>
    </location>
</feature>
<keyword evidence="3" id="KW-0479">Metal-binding</keyword>
<dbReference type="GO" id="GO:0006508">
    <property type="term" value="P:proteolysis"/>
    <property type="evidence" value="ECO:0007669"/>
    <property type="project" value="UniProtKB-KW"/>
</dbReference>
<organism evidence="11 12">
    <name type="scientific">Breoghania corrubedonensis</name>
    <dbReference type="NCBI Taxonomy" id="665038"/>
    <lineage>
        <taxon>Bacteria</taxon>
        <taxon>Pseudomonadati</taxon>
        <taxon>Pseudomonadota</taxon>
        <taxon>Alphaproteobacteria</taxon>
        <taxon>Hyphomicrobiales</taxon>
        <taxon>Stappiaceae</taxon>
        <taxon>Breoghania</taxon>
    </lineage>
</organism>
<evidence type="ECO:0000256" key="7">
    <source>
        <dbReference type="SAM" id="Coils"/>
    </source>
</evidence>
<dbReference type="GO" id="GO:0046872">
    <property type="term" value="F:metal ion binding"/>
    <property type="evidence" value="ECO:0007669"/>
    <property type="project" value="UniProtKB-KW"/>
</dbReference>
<gene>
    <name evidence="11" type="ORF">C8N35_10588</name>
</gene>
<keyword evidence="9" id="KW-1133">Transmembrane helix</keyword>
<evidence type="ECO:0000256" key="6">
    <source>
        <dbReference type="ARBA" id="ARBA00023049"/>
    </source>
</evidence>
<sequence>MQQPSSKAEPSQKIPLRIILCRGERASSFTVRPSVAIAAVAGCLLLMTGYLGAAGYMMLRDDVPSGRVAAERAQLRIYQDRIAQLRARIDRITSRSMVARHTYESEIDALKRRQGEIDARHARVADVLARAARTGLAIAAAEPLPPTKPLASIEQARASDLPESIEAARIDTTPAPLDGFGLRGTMAGPSHKTDRKPRPLVQPTSTPSGPEPAVAKSDKMVMGRIENALDVMDRQSATALDVIAVTAEHHIARIERVTRSLGLPLGNRDEDAVGGPYEPLTTDDSFNDRLLRAERAVDRLSTLRDGVRSLPLAMPLDGTLSVSSPYGARVDPFLGTPAMHTGVDLRAPYGAPIHATAAGTVVSAGRNGGYGLMVEIDHGNGIVTRYGHMSRVFVSAGQKVSVGAVIGQVGSTGRSTGAHLHYETRLSSGPLDPETFLTAGEKLAGIL</sequence>
<accession>A0A2T5V8K2</accession>
<dbReference type="InterPro" id="IPR050570">
    <property type="entry name" value="Cell_wall_metabolism_enzyme"/>
</dbReference>
<evidence type="ECO:0000256" key="2">
    <source>
        <dbReference type="ARBA" id="ARBA00022670"/>
    </source>
</evidence>
<name>A0A2T5V8K2_9HYPH</name>
<evidence type="ECO:0000256" key="4">
    <source>
        <dbReference type="ARBA" id="ARBA00022801"/>
    </source>
</evidence>
<protein>
    <submittedName>
        <fullName evidence="11">Peptidase M23-like protein</fullName>
    </submittedName>
</protein>
<evidence type="ECO:0000313" key="11">
    <source>
        <dbReference type="EMBL" id="PTW60088.1"/>
    </source>
</evidence>
<comment type="cofactor">
    <cofactor evidence="1">
        <name>Zn(2+)</name>
        <dbReference type="ChEBI" id="CHEBI:29105"/>
    </cofactor>
</comment>
<dbReference type="OrthoDB" id="9805070at2"/>